<organism evidence="1 2">
    <name type="scientific">Phormidesmis priestleyi Ana</name>
    <dbReference type="NCBI Taxonomy" id="1666911"/>
    <lineage>
        <taxon>Bacteria</taxon>
        <taxon>Bacillati</taxon>
        <taxon>Cyanobacteriota</taxon>
        <taxon>Cyanophyceae</taxon>
        <taxon>Leptolyngbyales</taxon>
        <taxon>Leptolyngbyaceae</taxon>
        <taxon>Phormidesmis</taxon>
    </lineage>
</organism>
<dbReference type="AlphaFoldDB" id="A0A0P7YZR5"/>
<dbReference type="Proteomes" id="UP000050465">
    <property type="component" value="Unassembled WGS sequence"/>
</dbReference>
<gene>
    <name evidence="1" type="ORF">HLUCCA11_07640</name>
</gene>
<dbReference type="EMBL" id="LJZR01000008">
    <property type="protein sequence ID" value="KPQ36075.1"/>
    <property type="molecule type" value="Genomic_DNA"/>
</dbReference>
<name>A0A0P7YZR5_9CYAN</name>
<evidence type="ECO:0000313" key="1">
    <source>
        <dbReference type="EMBL" id="KPQ36075.1"/>
    </source>
</evidence>
<proteinExistence type="predicted"/>
<comment type="caution">
    <text evidence="1">The sequence shown here is derived from an EMBL/GenBank/DDBJ whole genome shotgun (WGS) entry which is preliminary data.</text>
</comment>
<accession>A0A0P7YZR5</accession>
<reference evidence="1 2" key="1">
    <citation type="submission" date="2015-09" db="EMBL/GenBank/DDBJ databases">
        <title>Identification and resolution of microdiversity through metagenomic sequencing of parallel consortia.</title>
        <authorList>
            <person name="Nelson W.C."/>
            <person name="Romine M.F."/>
            <person name="Lindemann S.R."/>
        </authorList>
    </citation>
    <scope>NUCLEOTIDE SEQUENCE [LARGE SCALE GENOMIC DNA]</scope>
    <source>
        <strain evidence="1">Ana</strain>
    </source>
</reference>
<sequence length="78" mass="9173">MNTSTDLRKRAQWILDRLPIEVLQSVVNLLEAFWQELTPKSELTEQNQPKTYDFSDLAGQLEWKGDAIKAQRALRNEW</sequence>
<protein>
    <submittedName>
        <fullName evidence="1">Uncharacterized protein</fullName>
    </submittedName>
</protein>
<evidence type="ECO:0000313" key="2">
    <source>
        <dbReference type="Proteomes" id="UP000050465"/>
    </source>
</evidence>